<dbReference type="OrthoDB" id="6596404at2759"/>
<dbReference type="Gene3D" id="1.10.167.10">
    <property type="entry name" value="Regulator of G-protein Signalling 4, domain 2"/>
    <property type="match status" value="1"/>
</dbReference>
<organism evidence="2 3">
    <name type="scientific">Brenthis ino</name>
    <name type="common">lesser marbled fritillary</name>
    <dbReference type="NCBI Taxonomy" id="405034"/>
    <lineage>
        <taxon>Eukaryota</taxon>
        <taxon>Metazoa</taxon>
        <taxon>Ecdysozoa</taxon>
        <taxon>Arthropoda</taxon>
        <taxon>Hexapoda</taxon>
        <taxon>Insecta</taxon>
        <taxon>Pterygota</taxon>
        <taxon>Neoptera</taxon>
        <taxon>Endopterygota</taxon>
        <taxon>Lepidoptera</taxon>
        <taxon>Glossata</taxon>
        <taxon>Ditrysia</taxon>
        <taxon>Papilionoidea</taxon>
        <taxon>Nymphalidae</taxon>
        <taxon>Heliconiinae</taxon>
        <taxon>Argynnini</taxon>
        <taxon>Brenthis</taxon>
    </lineage>
</organism>
<evidence type="ECO:0000259" key="1">
    <source>
        <dbReference type="PROSITE" id="PS50132"/>
    </source>
</evidence>
<dbReference type="Proteomes" id="UP000838878">
    <property type="component" value="Chromosome 3"/>
</dbReference>
<dbReference type="InterPro" id="IPR044926">
    <property type="entry name" value="RGS_subdomain_2"/>
</dbReference>
<evidence type="ECO:0000313" key="2">
    <source>
        <dbReference type="EMBL" id="CAH0723184.1"/>
    </source>
</evidence>
<feature type="domain" description="RGS" evidence="1">
    <location>
        <begin position="32"/>
        <end position="95"/>
    </location>
</feature>
<sequence length="150" mass="17664">MASVMCANELEIKLKTCAERITKSDLNRYTDKIENVLNDEKGRRHFRKFMFSCKMNHGRRVLDFWEHIEKLLNHSEYSEGYLQNYDCLSEEAKEIGVLDLATEARIKTARDSENKEEMEECLKILKVEATKALGNEYDKYRHRFISSSSN</sequence>
<protein>
    <recommendedName>
        <fullName evidence="1">RGS domain-containing protein</fullName>
    </recommendedName>
</protein>
<dbReference type="EMBL" id="OV170223">
    <property type="protein sequence ID" value="CAH0723184.1"/>
    <property type="molecule type" value="Genomic_DNA"/>
</dbReference>
<feature type="non-terminal residue" evidence="2">
    <location>
        <position position="150"/>
    </location>
</feature>
<name>A0A8J9UQK1_9NEOP</name>
<keyword evidence="3" id="KW-1185">Reference proteome</keyword>
<gene>
    <name evidence="2" type="ORF">BINO364_LOCUS9048</name>
</gene>
<evidence type="ECO:0000313" key="3">
    <source>
        <dbReference type="Proteomes" id="UP000838878"/>
    </source>
</evidence>
<dbReference type="PROSITE" id="PS50132">
    <property type="entry name" value="RGS"/>
    <property type="match status" value="1"/>
</dbReference>
<dbReference type="InterPro" id="IPR036305">
    <property type="entry name" value="RGS_sf"/>
</dbReference>
<proteinExistence type="predicted"/>
<reference evidence="2" key="1">
    <citation type="submission" date="2021-12" db="EMBL/GenBank/DDBJ databases">
        <authorList>
            <person name="Martin H S."/>
        </authorList>
    </citation>
    <scope>NUCLEOTIDE SEQUENCE</scope>
</reference>
<accession>A0A8J9UQK1</accession>
<dbReference type="AlphaFoldDB" id="A0A8J9UQK1"/>
<dbReference type="SUPFAM" id="SSF48097">
    <property type="entry name" value="Regulator of G-protein signaling, RGS"/>
    <property type="match status" value="1"/>
</dbReference>
<dbReference type="InterPro" id="IPR016137">
    <property type="entry name" value="RGS"/>
</dbReference>